<gene>
    <name evidence="1" type="ORF">BXY58_2074</name>
</gene>
<dbReference type="AlphaFoldDB" id="A0A420D987"/>
<dbReference type="EMBL" id="RAQH01000005">
    <property type="protein sequence ID" value="RKE87198.1"/>
    <property type="molecule type" value="Genomic_DNA"/>
</dbReference>
<evidence type="ECO:0000313" key="2">
    <source>
        <dbReference type="Proteomes" id="UP000285906"/>
    </source>
</evidence>
<organism evidence="1 2">
    <name type="scientific">Epilithonimonas arachidiradicis</name>
    <dbReference type="NCBI Taxonomy" id="1617282"/>
    <lineage>
        <taxon>Bacteria</taxon>
        <taxon>Pseudomonadati</taxon>
        <taxon>Bacteroidota</taxon>
        <taxon>Flavobacteriia</taxon>
        <taxon>Flavobacteriales</taxon>
        <taxon>Weeksellaceae</taxon>
        <taxon>Chryseobacterium group</taxon>
        <taxon>Epilithonimonas</taxon>
    </lineage>
</organism>
<reference evidence="1 2" key="1">
    <citation type="submission" date="2018-09" db="EMBL/GenBank/DDBJ databases">
        <title>Genomic Encyclopedia of Archaeal and Bacterial Type Strains, Phase II (KMG-II): from individual species to whole genera.</title>
        <authorList>
            <person name="Goeker M."/>
        </authorList>
    </citation>
    <scope>NUCLEOTIDE SEQUENCE [LARGE SCALE GENOMIC DNA]</scope>
    <source>
        <strain evidence="1 2">DSM 27620</strain>
    </source>
</reference>
<sequence length="55" mass="6448">MSSLSGYDLNHNAIKKIRAYFNKINFPDYSYSDLNGDLNIHFRFLSGNNWITDVF</sequence>
<protein>
    <submittedName>
        <fullName evidence="1">Uncharacterized protein</fullName>
    </submittedName>
</protein>
<dbReference type="Proteomes" id="UP000285906">
    <property type="component" value="Unassembled WGS sequence"/>
</dbReference>
<accession>A0A420D987</accession>
<evidence type="ECO:0000313" key="1">
    <source>
        <dbReference type="EMBL" id="RKE87198.1"/>
    </source>
</evidence>
<comment type="caution">
    <text evidence="1">The sequence shown here is derived from an EMBL/GenBank/DDBJ whole genome shotgun (WGS) entry which is preliminary data.</text>
</comment>
<proteinExistence type="predicted"/>
<name>A0A420D987_9FLAO</name>